<gene>
    <name evidence="1" type="primary">184</name>
    <name evidence="1" type="ORF">PBI_BACHITA_184</name>
</gene>
<dbReference type="Proteomes" id="UP000201796">
    <property type="component" value="Segment"/>
</dbReference>
<dbReference type="EMBL" id="KU998247">
    <property type="protein sequence ID" value="ANA86858.1"/>
    <property type="molecule type" value="Genomic_DNA"/>
</dbReference>
<dbReference type="KEGG" id="vg:28802761"/>
<name>A0A160DFW2_9CAUD</name>
<dbReference type="GeneID" id="28802761"/>
<evidence type="ECO:0000313" key="2">
    <source>
        <dbReference type="Proteomes" id="UP000201796"/>
    </source>
</evidence>
<organism evidence="1 2">
    <name type="scientific">Gordonia phage Bachita</name>
    <dbReference type="NCBI Taxonomy" id="1838061"/>
    <lineage>
        <taxon>Viruses</taxon>
        <taxon>Duplodnaviria</taxon>
        <taxon>Heunggongvirae</taxon>
        <taxon>Uroviricota</taxon>
        <taxon>Caudoviricetes</taxon>
        <taxon>Smoothievirus</taxon>
        <taxon>Smoothievirus bachita</taxon>
    </lineage>
</organism>
<sequence>MSDAYTMVRRWLDNPKGLKTRLASCNVFSDGDVIYSYGYHFPMAILIRDGEGSVRHAVLNGDTYSVSTTRHQGEVRAALGRAEIRYVIVPFEALREAGINPRTIEPIDVRPDGWEYAPQVSDTAPAAMTAIADSIGHWGNRYVHGDELAGYAGLVGSQLVKRDDDGRYRWHSVRHWLGDAVFSATTHDRRTAFYISSFDRQESRPLYFLSELPREVSSFDDALQALKPEAVVTAEDMGRTVTRQGDMFAIPTEITTAQIKRMGGVLTKRTGPKREWVEDDHNFKMHGDFDFIPAREVVDFAGDWSYWSSEQGKNYGRHWLWQIMPKTRITRPKHRRETDKSDGVALYGTAHTATEVATLPDGTMLARGTMYHQPWIAGDMWREPDHARRKMGDGKAWHLIVRNTVPTRESIAARAAA</sequence>
<accession>A0A160DFW2</accession>
<protein>
    <submittedName>
        <fullName evidence="1">Uncharacterized protein</fullName>
    </submittedName>
</protein>
<dbReference type="RefSeq" id="YP_009276295.1">
    <property type="nucleotide sequence ID" value="NC_030936.1"/>
</dbReference>
<proteinExistence type="predicted"/>
<keyword evidence="2" id="KW-1185">Reference proteome</keyword>
<evidence type="ECO:0000313" key="1">
    <source>
        <dbReference type="EMBL" id="ANA86858.1"/>
    </source>
</evidence>
<reference evidence="1 2" key="1">
    <citation type="submission" date="2016-03" db="EMBL/GenBank/DDBJ databases">
        <authorList>
            <person name="Montgomery M.T."/>
            <person name="Guerrero C.A."/>
            <person name="Mavrich T.N."/>
            <person name="Pope W.H."/>
            <person name="Garlena R.A."/>
            <person name="Russell D.A."/>
            <person name="Jacobs-Sera D."/>
            <person name="Hendrix R.W."/>
            <person name="Hatfull G.F."/>
        </authorList>
    </citation>
    <scope>NUCLEOTIDE SEQUENCE [LARGE SCALE GENOMIC DNA]</scope>
</reference>